<comment type="similarity">
    <text evidence="1">Belongs to the membrane fusion protein (MFP) (TC 8.A.1) family.</text>
</comment>
<keyword evidence="2" id="KW-0175">Coiled coil</keyword>
<dbReference type="Pfam" id="PF25954">
    <property type="entry name" value="Beta-barrel_RND_2"/>
    <property type="match status" value="1"/>
</dbReference>
<evidence type="ECO:0000256" key="1">
    <source>
        <dbReference type="ARBA" id="ARBA00009477"/>
    </source>
</evidence>
<evidence type="ECO:0000313" key="8">
    <source>
        <dbReference type="Proteomes" id="UP000533080"/>
    </source>
</evidence>
<reference evidence="7 8" key="1">
    <citation type="submission" date="2020-05" db="EMBL/GenBank/DDBJ databases">
        <authorList>
            <person name="Whitworth D."/>
        </authorList>
    </citation>
    <scope>NUCLEOTIDE SEQUENCE [LARGE SCALE GENOMIC DNA]</scope>
    <source>
        <strain evidence="7 8">AM005</strain>
    </source>
</reference>
<dbReference type="Pfam" id="PF25973">
    <property type="entry name" value="BSH_CzcB"/>
    <property type="match status" value="1"/>
</dbReference>
<dbReference type="Gene3D" id="2.40.50.100">
    <property type="match status" value="1"/>
</dbReference>
<evidence type="ECO:0000256" key="3">
    <source>
        <dbReference type="SAM" id="Phobius"/>
    </source>
</evidence>
<dbReference type="Proteomes" id="UP000533080">
    <property type="component" value="Unassembled WGS sequence"/>
</dbReference>
<feature type="coiled-coil region" evidence="2">
    <location>
        <begin position="114"/>
        <end position="186"/>
    </location>
</feature>
<evidence type="ECO:0000259" key="6">
    <source>
        <dbReference type="Pfam" id="PF25973"/>
    </source>
</evidence>
<evidence type="ECO:0000256" key="2">
    <source>
        <dbReference type="SAM" id="Coils"/>
    </source>
</evidence>
<sequence>MTEQTPGVDAAARGGRWPWVFAALLLVLLGLGVAPRLERSRALDRREAEARLPPLVATARVTRSEPKAELTLPGTVLPSQHASLHARINGFVGRIHVDLGDRVRAGQLLAELEAPELQAECHRARARLDEMERNLELARASARRGQILAGEGNVSHEVAEEARARANSAEASLKSAKAEVERLDALYAYRRVVAPFDGVIVRRNVDRGALVTAGSGSGMTSLFELAQTHTLKVFVDVPQSLAHDIRPGLEARISTLDAPARALPGRVVRTAGVLDPGTRTLLTEVQLANTEALFAGSFVRVRLLIEREAPPMLIPASALAVRREGPTVLVVGEANAVQQRVVVLGRDLGAQVEVLDGLSAEDRVVLSPPDTLGAGRVVRVAEGRAAR</sequence>
<keyword evidence="3" id="KW-1133">Transmembrane helix</keyword>
<name>A0A7Y4MUC3_MYXXA</name>
<comment type="caution">
    <text evidence="7">The sequence shown here is derived from an EMBL/GenBank/DDBJ whole genome shotgun (WGS) entry which is preliminary data.</text>
</comment>
<dbReference type="InterPro" id="IPR058792">
    <property type="entry name" value="Beta-barrel_RND_2"/>
</dbReference>
<dbReference type="PANTHER" id="PTHR30469:SF37">
    <property type="entry name" value="RAGD PROTEIN"/>
    <property type="match status" value="1"/>
</dbReference>
<dbReference type="Gene3D" id="1.10.287.470">
    <property type="entry name" value="Helix hairpin bin"/>
    <property type="match status" value="1"/>
</dbReference>
<dbReference type="Pfam" id="PF25967">
    <property type="entry name" value="RND-MFP_C"/>
    <property type="match status" value="1"/>
</dbReference>
<dbReference type="Gene3D" id="2.40.30.170">
    <property type="match status" value="1"/>
</dbReference>
<feature type="domain" description="Multidrug resistance protein MdtA-like C-terminal permuted SH3" evidence="5">
    <location>
        <begin position="313"/>
        <end position="367"/>
    </location>
</feature>
<dbReference type="GO" id="GO:1990281">
    <property type="term" value="C:efflux pump complex"/>
    <property type="evidence" value="ECO:0007669"/>
    <property type="project" value="TreeGrafter"/>
</dbReference>
<evidence type="ECO:0000313" key="7">
    <source>
        <dbReference type="EMBL" id="NOJ81463.1"/>
    </source>
</evidence>
<dbReference type="AlphaFoldDB" id="A0A7Y4MUC3"/>
<protein>
    <submittedName>
        <fullName evidence="7">Efflux RND transporter periplasmic adaptor subunit</fullName>
    </submittedName>
</protein>
<dbReference type="RefSeq" id="WP_171443478.1">
    <property type="nucleotide sequence ID" value="NZ_JABFNS010000097.1"/>
</dbReference>
<dbReference type="PANTHER" id="PTHR30469">
    <property type="entry name" value="MULTIDRUG RESISTANCE PROTEIN MDTA"/>
    <property type="match status" value="1"/>
</dbReference>
<dbReference type="SUPFAM" id="SSF111369">
    <property type="entry name" value="HlyD-like secretion proteins"/>
    <property type="match status" value="1"/>
</dbReference>
<evidence type="ECO:0000259" key="5">
    <source>
        <dbReference type="Pfam" id="PF25967"/>
    </source>
</evidence>
<keyword evidence="3" id="KW-0812">Transmembrane</keyword>
<dbReference type="GO" id="GO:0015562">
    <property type="term" value="F:efflux transmembrane transporter activity"/>
    <property type="evidence" value="ECO:0007669"/>
    <property type="project" value="TreeGrafter"/>
</dbReference>
<dbReference type="InterPro" id="IPR006143">
    <property type="entry name" value="RND_pump_MFP"/>
</dbReference>
<proteinExistence type="inferred from homology"/>
<gene>
    <name evidence="7" type="ORF">HNV28_24545</name>
</gene>
<keyword evidence="3" id="KW-0472">Membrane</keyword>
<dbReference type="NCBIfam" id="TIGR01730">
    <property type="entry name" value="RND_mfp"/>
    <property type="match status" value="1"/>
</dbReference>
<feature type="domain" description="CzcB-like barrel-sandwich hybrid" evidence="6">
    <location>
        <begin position="82"/>
        <end position="213"/>
    </location>
</feature>
<dbReference type="EMBL" id="JABFNT010000087">
    <property type="protein sequence ID" value="NOJ81463.1"/>
    <property type="molecule type" value="Genomic_DNA"/>
</dbReference>
<feature type="transmembrane region" description="Helical" evidence="3">
    <location>
        <begin position="17"/>
        <end position="37"/>
    </location>
</feature>
<organism evidence="7 8">
    <name type="scientific">Myxococcus xanthus</name>
    <dbReference type="NCBI Taxonomy" id="34"/>
    <lineage>
        <taxon>Bacteria</taxon>
        <taxon>Pseudomonadati</taxon>
        <taxon>Myxococcota</taxon>
        <taxon>Myxococcia</taxon>
        <taxon>Myxococcales</taxon>
        <taxon>Cystobacterineae</taxon>
        <taxon>Myxococcaceae</taxon>
        <taxon>Myxococcus</taxon>
    </lineage>
</organism>
<dbReference type="InterPro" id="IPR058647">
    <property type="entry name" value="BSH_CzcB-like"/>
</dbReference>
<accession>A0A7Y4MUC3</accession>
<evidence type="ECO:0000259" key="4">
    <source>
        <dbReference type="Pfam" id="PF25954"/>
    </source>
</evidence>
<dbReference type="Gene3D" id="2.40.420.20">
    <property type="match status" value="1"/>
</dbReference>
<dbReference type="InterPro" id="IPR058627">
    <property type="entry name" value="MdtA-like_C"/>
</dbReference>
<feature type="domain" description="CusB-like beta-barrel" evidence="4">
    <location>
        <begin position="235"/>
        <end position="303"/>
    </location>
</feature>